<dbReference type="Gene3D" id="3.40.50.300">
    <property type="entry name" value="P-loop containing nucleotide triphosphate hydrolases"/>
    <property type="match status" value="1"/>
</dbReference>
<proteinExistence type="predicted"/>
<keyword evidence="1" id="KW-0175">Coiled coil</keyword>
<gene>
    <name evidence="2" type="ORF">METZ01_LOCUS155017</name>
</gene>
<dbReference type="PANTHER" id="PTHR32114">
    <property type="entry name" value="ABC TRANSPORTER ABCH.3"/>
    <property type="match status" value="1"/>
</dbReference>
<sequence length="303" mass="35127">MDAIIFSMFGEKRRDSVEKLQKEGENQTYVKTSFEINGKLYHAVKKIQNGSSKGHEITDDSGSLLAKGATEAVKKIKELIDLDYNDLRIASIVPADELTRIITEGSELRSLIDKVMGAEKYSKLEKLLKEAIKDFRINLQDMHGYTYENLVPLKQRISDAKQNKKKFDVELEKLKSDLEEIDKKKNELEKKIEVYKKNSGSKEKFEEKKDEFTRHVKNVIEQRRSEYEKEKEKFVKCEKQFPIAARKKELQDLVNEIENKITENQDAIQELSKEISSNIEKMQIAKKLQITDDGKCPVCNNET</sequence>
<dbReference type="SUPFAM" id="SSF52540">
    <property type="entry name" value="P-loop containing nucleoside triphosphate hydrolases"/>
    <property type="match status" value="1"/>
</dbReference>
<evidence type="ECO:0000313" key="2">
    <source>
        <dbReference type="EMBL" id="SVB02163.1"/>
    </source>
</evidence>
<dbReference type="InterPro" id="IPR027417">
    <property type="entry name" value="P-loop_NTPase"/>
</dbReference>
<protein>
    <submittedName>
        <fullName evidence="2">Uncharacterized protein</fullName>
    </submittedName>
</protein>
<evidence type="ECO:0000256" key="1">
    <source>
        <dbReference type="SAM" id="Coils"/>
    </source>
</evidence>
<feature type="non-terminal residue" evidence="2">
    <location>
        <position position="303"/>
    </location>
</feature>
<feature type="coiled-coil region" evidence="1">
    <location>
        <begin position="157"/>
        <end position="274"/>
    </location>
</feature>
<reference evidence="2" key="1">
    <citation type="submission" date="2018-05" db="EMBL/GenBank/DDBJ databases">
        <authorList>
            <person name="Lanie J.A."/>
            <person name="Ng W.-L."/>
            <person name="Kazmierczak K.M."/>
            <person name="Andrzejewski T.M."/>
            <person name="Davidsen T.M."/>
            <person name="Wayne K.J."/>
            <person name="Tettelin H."/>
            <person name="Glass J.I."/>
            <person name="Rusch D."/>
            <person name="Podicherti R."/>
            <person name="Tsui H.-C.T."/>
            <person name="Winkler M.E."/>
        </authorList>
    </citation>
    <scope>NUCLEOTIDE SEQUENCE</scope>
</reference>
<accession>A0A382AMB0</accession>
<dbReference type="AlphaFoldDB" id="A0A382AMB0"/>
<dbReference type="PANTHER" id="PTHR32114:SF2">
    <property type="entry name" value="ABC TRANSPORTER ABCH.3"/>
    <property type="match status" value="1"/>
</dbReference>
<organism evidence="2">
    <name type="scientific">marine metagenome</name>
    <dbReference type="NCBI Taxonomy" id="408172"/>
    <lineage>
        <taxon>unclassified sequences</taxon>
        <taxon>metagenomes</taxon>
        <taxon>ecological metagenomes</taxon>
    </lineage>
</organism>
<name>A0A382AMB0_9ZZZZ</name>
<dbReference type="EMBL" id="UINC01025833">
    <property type="protein sequence ID" value="SVB02163.1"/>
    <property type="molecule type" value="Genomic_DNA"/>
</dbReference>